<gene>
    <name evidence="2" type="ORF">CPAR01_04524</name>
</gene>
<organism evidence="2 3">
    <name type="scientific">Colletotrichum paranaense</name>
    <dbReference type="NCBI Taxonomy" id="1914294"/>
    <lineage>
        <taxon>Eukaryota</taxon>
        <taxon>Fungi</taxon>
        <taxon>Dikarya</taxon>
        <taxon>Ascomycota</taxon>
        <taxon>Pezizomycotina</taxon>
        <taxon>Sordariomycetes</taxon>
        <taxon>Hypocreomycetidae</taxon>
        <taxon>Glomerellales</taxon>
        <taxon>Glomerellaceae</taxon>
        <taxon>Colletotrichum</taxon>
        <taxon>Colletotrichum acutatum species complex</taxon>
    </lineage>
</organism>
<evidence type="ECO:0000313" key="3">
    <source>
        <dbReference type="Proteomes" id="UP001241169"/>
    </source>
</evidence>
<dbReference type="EMBL" id="MOPA01000003">
    <property type="protein sequence ID" value="KAK1543891.1"/>
    <property type="molecule type" value="Genomic_DNA"/>
</dbReference>
<keyword evidence="3" id="KW-1185">Reference proteome</keyword>
<reference evidence="2 3" key="1">
    <citation type="submission" date="2016-10" db="EMBL/GenBank/DDBJ databases">
        <title>The genome sequence of Colletotrichum fioriniae PJ7.</title>
        <authorList>
            <person name="Baroncelli R."/>
        </authorList>
    </citation>
    <scope>NUCLEOTIDE SEQUENCE [LARGE SCALE GENOMIC DNA]</scope>
    <source>
        <strain evidence="2 3">IMI 384185</strain>
    </source>
</reference>
<name>A0ABQ9SY30_9PEZI</name>
<dbReference type="GeneID" id="85372703"/>
<keyword evidence="1" id="KW-0732">Signal</keyword>
<accession>A0ABQ9SY30</accession>
<dbReference type="RefSeq" id="XP_060353010.1">
    <property type="nucleotide sequence ID" value="XM_060488804.1"/>
</dbReference>
<feature type="chain" id="PRO_5046380129" description="Secreted protein" evidence="1">
    <location>
        <begin position="23"/>
        <end position="161"/>
    </location>
</feature>
<evidence type="ECO:0008006" key="4">
    <source>
        <dbReference type="Google" id="ProtNLM"/>
    </source>
</evidence>
<comment type="caution">
    <text evidence="2">The sequence shown here is derived from an EMBL/GenBank/DDBJ whole genome shotgun (WGS) entry which is preliminary data.</text>
</comment>
<feature type="non-terminal residue" evidence="2">
    <location>
        <position position="1"/>
    </location>
</feature>
<feature type="signal peptide" evidence="1">
    <location>
        <begin position="1"/>
        <end position="22"/>
    </location>
</feature>
<proteinExistence type="predicted"/>
<dbReference type="Proteomes" id="UP001241169">
    <property type="component" value="Unassembled WGS sequence"/>
</dbReference>
<evidence type="ECO:0000256" key="1">
    <source>
        <dbReference type="SAM" id="SignalP"/>
    </source>
</evidence>
<protein>
    <recommendedName>
        <fullName evidence="4">Secreted protein</fullName>
    </recommendedName>
</protein>
<sequence length="161" mass="18025">KDTGYASCYCLLLLAACCFCCGWPSENCPFCLNPACIILLFPPSLSFEFSSAVNPCLPSPVWPLPKEGTADTIRVVLGRTSANPRQKPPRPPKRTIRPFIQRLFFHHRQSPLPPHFVSSLCRLFRRPSAVERATSSWDENETLRRTSPLSLSISLLSAHLT</sequence>
<evidence type="ECO:0000313" key="2">
    <source>
        <dbReference type="EMBL" id="KAK1543891.1"/>
    </source>
</evidence>